<evidence type="ECO:0000313" key="2">
    <source>
        <dbReference type="EMBL" id="GMR38148.1"/>
    </source>
</evidence>
<comment type="caution">
    <text evidence="2">The sequence shown here is derived from an EMBL/GenBank/DDBJ whole genome shotgun (WGS) entry which is preliminary data.</text>
</comment>
<reference evidence="4" key="1">
    <citation type="submission" date="2022-10" db="EMBL/GenBank/DDBJ databases">
        <title>Genome assembly of Pristionchus species.</title>
        <authorList>
            <person name="Yoshida K."/>
            <person name="Sommer R.J."/>
        </authorList>
    </citation>
    <scope>NUCLEOTIDE SEQUENCE [LARGE SCALE GENOMIC DNA]</scope>
    <source>
        <strain evidence="4">RS5460</strain>
    </source>
</reference>
<feature type="region of interest" description="Disordered" evidence="1">
    <location>
        <begin position="1"/>
        <end position="31"/>
    </location>
</feature>
<dbReference type="Proteomes" id="UP001328107">
    <property type="component" value="Unassembled WGS sequence"/>
</dbReference>
<name>A0AAN5C5G7_9BILA</name>
<dbReference type="EMBL" id="BTRK01000004">
    <property type="protein sequence ID" value="GMR46112.1"/>
    <property type="molecule type" value="Genomic_DNA"/>
</dbReference>
<evidence type="ECO:0000313" key="3">
    <source>
        <dbReference type="EMBL" id="GMR46112.1"/>
    </source>
</evidence>
<accession>A0AAN5C5G7</accession>
<keyword evidence="4" id="KW-1185">Reference proteome</keyword>
<sequence>VWGASDGVGSGGGEDDQARSQAASSTRKSSQGDFWIAATSGRLLLPEIQKRSSHIADFFFPLLFYFAL</sequence>
<gene>
    <name evidence="2" type="ORF">PMAYCL1PPCAC_08343</name>
    <name evidence="3" type="ORF">PMAYCL1PPCAC_16307</name>
</gene>
<dbReference type="AlphaFoldDB" id="A0AAN5C5G7"/>
<dbReference type="EMBL" id="BTRK01000002">
    <property type="protein sequence ID" value="GMR38148.1"/>
    <property type="molecule type" value="Genomic_DNA"/>
</dbReference>
<protein>
    <submittedName>
        <fullName evidence="2">Uncharacterized protein</fullName>
    </submittedName>
</protein>
<feature type="compositionally biased region" description="Polar residues" evidence="1">
    <location>
        <begin position="19"/>
        <end position="31"/>
    </location>
</feature>
<reference evidence="2" key="2">
    <citation type="submission" date="2023-06" db="EMBL/GenBank/DDBJ databases">
        <title>Genome assembly of Pristionchus species.</title>
        <authorList>
            <person name="Yoshida K."/>
            <person name="Sommer R.J."/>
        </authorList>
    </citation>
    <scope>NUCLEOTIDE SEQUENCE</scope>
    <source>
        <strain evidence="2 4">RS5460</strain>
    </source>
</reference>
<feature type="non-terminal residue" evidence="2">
    <location>
        <position position="68"/>
    </location>
</feature>
<evidence type="ECO:0000313" key="4">
    <source>
        <dbReference type="Proteomes" id="UP001328107"/>
    </source>
</evidence>
<feature type="non-terminal residue" evidence="2">
    <location>
        <position position="1"/>
    </location>
</feature>
<organism evidence="2 4">
    <name type="scientific">Pristionchus mayeri</name>
    <dbReference type="NCBI Taxonomy" id="1317129"/>
    <lineage>
        <taxon>Eukaryota</taxon>
        <taxon>Metazoa</taxon>
        <taxon>Ecdysozoa</taxon>
        <taxon>Nematoda</taxon>
        <taxon>Chromadorea</taxon>
        <taxon>Rhabditida</taxon>
        <taxon>Rhabditina</taxon>
        <taxon>Diplogasteromorpha</taxon>
        <taxon>Diplogasteroidea</taxon>
        <taxon>Neodiplogasteridae</taxon>
        <taxon>Pristionchus</taxon>
    </lineage>
</organism>
<evidence type="ECO:0000256" key="1">
    <source>
        <dbReference type="SAM" id="MobiDB-lite"/>
    </source>
</evidence>
<feature type="compositionally biased region" description="Gly residues" evidence="1">
    <location>
        <begin position="1"/>
        <end position="12"/>
    </location>
</feature>
<proteinExistence type="predicted"/>